<gene>
    <name evidence="4" type="ORF">MARA_28620</name>
</gene>
<dbReference type="InterPro" id="IPR036291">
    <property type="entry name" value="NAD(P)-bd_dom_sf"/>
</dbReference>
<dbReference type="EMBL" id="AP022593">
    <property type="protein sequence ID" value="BBY49394.1"/>
    <property type="molecule type" value="Genomic_DNA"/>
</dbReference>
<dbReference type="PANTHER" id="PTHR10491">
    <property type="entry name" value="DTDP-4-DEHYDRORHAMNOSE REDUCTASE"/>
    <property type="match status" value="1"/>
</dbReference>
<dbReference type="EC" id="1.1.1.133" evidence="2"/>
<dbReference type="InterPro" id="IPR005913">
    <property type="entry name" value="dTDP_dehydrorham_reduct"/>
</dbReference>
<comment type="function">
    <text evidence="2">Catalyzes the reduction of dTDP-6-deoxy-L-lyxo-4-hexulose to yield dTDP-L-rhamnose.</text>
</comment>
<dbReference type="UniPathway" id="UPA00124"/>
<dbReference type="InterPro" id="IPR029903">
    <property type="entry name" value="RmlD-like-bd"/>
</dbReference>
<name>A0A7I7RXP2_9MYCO</name>
<dbReference type="Gene3D" id="3.90.25.10">
    <property type="entry name" value="UDP-galactose 4-epimerase, domain 1"/>
    <property type="match status" value="1"/>
</dbReference>
<dbReference type="Pfam" id="PF04321">
    <property type="entry name" value="RmlD_sub_bind"/>
    <property type="match status" value="1"/>
</dbReference>
<dbReference type="KEGG" id="marz:MARA_28620"/>
<keyword evidence="5" id="KW-1185">Reference proteome</keyword>
<evidence type="ECO:0000313" key="4">
    <source>
        <dbReference type="EMBL" id="BBY49394.1"/>
    </source>
</evidence>
<feature type="domain" description="RmlD-like substrate binding" evidence="3">
    <location>
        <begin position="9"/>
        <end position="291"/>
    </location>
</feature>
<proteinExistence type="inferred from homology"/>
<dbReference type="GO" id="GO:0019305">
    <property type="term" value="P:dTDP-rhamnose biosynthetic process"/>
    <property type="evidence" value="ECO:0007669"/>
    <property type="project" value="UniProtKB-UniPathway"/>
</dbReference>
<organism evidence="4 5">
    <name type="scientific">Mycolicibacterium arabiense</name>
    <dbReference type="NCBI Taxonomy" id="1286181"/>
    <lineage>
        <taxon>Bacteria</taxon>
        <taxon>Bacillati</taxon>
        <taxon>Actinomycetota</taxon>
        <taxon>Actinomycetes</taxon>
        <taxon>Mycobacteriales</taxon>
        <taxon>Mycobacteriaceae</taxon>
        <taxon>Mycolicibacterium</taxon>
    </lineage>
</organism>
<evidence type="ECO:0000313" key="5">
    <source>
        <dbReference type="Proteomes" id="UP000467428"/>
    </source>
</evidence>
<keyword evidence="2" id="KW-0560">Oxidoreductase</keyword>
<dbReference type="PANTHER" id="PTHR10491:SF4">
    <property type="entry name" value="METHIONINE ADENOSYLTRANSFERASE 2 SUBUNIT BETA"/>
    <property type="match status" value="1"/>
</dbReference>
<dbReference type="SUPFAM" id="SSF51735">
    <property type="entry name" value="NAD(P)-binding Rossmann-fold domains"/>
    <property type="match status" value="1"/>
</dbReference>
<dbReference type="RefSeq" id="WP_163919044.1">
    <property type="nucleotide sequence ID" value="NZ_AP022593.1"/>
</dbReference>
<reference evidence="4 5" key="1">
    <citation type="journal article" date="2019" name="Emerg. Microbes Infect.">
        <title>Comprehensive subspecies identification of 175 nontuberculous mycobacteria species based on 7547 genomic profiles.</title>
        <authorList>
            <person name="Matsumoto Y."/>
            <person name="Kinjo T."/>
            <person name="Motooka D."/>
            <person name="Nabeya D."/>
            <person name="Jung N."/>
            <person name="Uechi K."/>
            <person name="Horii T."/>
            <person name="Iida T."/>
            <person name="Fujita J."/>
            <person name="Nakamura S."/>
        </authorList>
    </citation>
    <scope>NUCLEOTIDE SEQUENCE [LARGE SCALE GENOMIC DNA]</scope>
    <source>
        <strain evidence="4 5">JCM 18538</strain>
    </source>
</reference>
<dbReference type="CDD" id="cd05254">
    <property type="entry name" value="dTDP_HR_like_SDR_e"/>
    <property type="match status" value="1"/>
</dbReference>
<evidence type="ECO:0000259" key="3">
    <source>
        <dbReference type="Pfam" id="PF04321"/>
    </source>
</evidence>
<protein>
    <recommendedName>
        <fullName evidence="2">dTDP-4-dehydrorhamnose reductase</fullName>
        <ecNumber evidence="2">1.1.1.133</ecNumber>
    </recommendedName>
</protein>
<sequence>MAGDLPPRKTLVVGAGGQLGRALRVAHEGSAHVEFAERADIDLTSGSLVDARRWTDYDTIVNAAAYTAVDAAETPEGRASAWAVNVAGTTALARIATEHAITLIHVSSDYVFDGTATRAYTEDDPVAPLSVYGQTKAAADYVVATVPHHYVVRTSWVIGDGRNFVSTMLSLAERGIDPAVVDDQRGRLTFTTDLARAIGYLARRRAPYGVYNVTGAGATTTWADVARSTFALAGHDPSRVTGVSTRDYFARASGPVAPRPGNSELDLAKITAAGFTPAKADTALADYVERYVEGRASSGGEA</sequence>
<evidence type="ECO:0000256" key="1">
    <source>
        <dbReference type="ARBA" id="ARBA00010944"/>
    </source>
</evidence>
<accession>A0A7I7RXP2</accession>
<dbReference type="Gene3D" id="3.40.50.720">
    <property type="entry name" value="NAD(P)-binding Rossmann-like Domain"/>
    <property type="match status" value="1"/>
</dbReference>
<dbReference type="AlphaFoldDB" id="A0A7I7RXP2"/>
<evidence type="ECO:0000256" key="2">
    <source>
        <dbReference type="RuleBase" id="RU364082"/>
    </source>
</evidence>
<dbReference type="Proteomes" id="UP000467428">
    <property type="component" value="Chromosome"/>
</dbReference>
<dbReference type="GO" id="GO:0008831">
    <property type="term" value="F:dTDP-4-dehydrorhamnose reductase activity"/>
    <property type="evidence" value="ECO:0007669"/>
    <property type="project" value="UniProtKB-EC"/>
</dbReference>
<geneLocation type="plasmid" evidence="5">
    <name>pjcm18538 dna</name>
</geneLocation>
<keyword evidence="2" id="KW-0521">NADP</keyword>
<comment type="similarity">
    <text evidence="1 2">Belongs to the dTDP-4-dehydrorhamnose reductase family.</text>
</comment>
<comment type="pathway">
    <text evidence="2">Carbohydrate biosynthesis; dTDP-L-rhamnose biosynthesis.</text>
</comment>